<evidence type="ECO:0008006" key="4">
    <source>
        <dbReference type="Google" id="ProtNLM"/>
    </source>
</evidence>
<dbReference type="GO" id="GO:0003677">
    <property type="term" value="F:DNA binding"/>
    <property type="evidence" value="ECO:0007669"/>
    <property type="project" value="UniProtKB-KW"/>
</dbReference>
<gene>
    <name evidence="2" type="ORF">PGT21_010441</name>
</gene>
<accession>A0A5B0NBW7</accession>
<dbReference type="OrthoDB" id="3254696at2759"/>
<dbReference type="AlphaFoldDB" id="A0A5B0NBW7"/>
<name>A0A5B0NBW7_PUCGR</name>
<organism evidence="2 3">
    <name type="scientific">Puccinia graminis f. sp. tritici</name>
    <dbReference type="NCBI Taxonomy" id="56615"/>
    <lineage>
        <taxon>Eukaryota</taxon>
        <taxon>Fungi</taxon>
        <taxon>Dikarya</taxon>
        <taxon>Basidiomycota</taxon>
        <taxon>Pucciniomycotina</taxon>
        <taxon>Pucciniomycetes</taxon>
        <taxon>Pucciniales</taxon>
        <taxon>Pucciniaceae</taxon>
        <taxon>Puccinia</taxon>
    </lineage>
</organism>
<protein>
    <recommendedName>
        <fullName evidence="4">Core-binding (CB) domain-containing protein</fullName>
    </recommendedName>
</protein>
<dbReference type="SUPFAM" id="SSF47823">
    <property type="entry name" value="lambda integrase-like, N-terminal domain"/>
    <property type="match status" value="1"/>
</dbReference>
<dbReference type="InterPro" id="IPR010998">
    <property type="entry name" value="Integrase_recombinase_N"/>
</dbReference>
<evidence type="ECO:0000313" key="2">
    <source>
        <dbReference type="EMBL" id="KAA1086741.1"/>
    </source>
</evidence>
<sequence>MVSDRDRDHIAIPIRHPNAAGCMPYTWVSSKLGSTLLNPNTLDKHVLRGWSGSTLHSYNSAVQKFLQFKKDCGHQTFQLPATEQDIYGFCFWAGNKAGSPTGNEVLSVTLKKYIQGLKAWHTFHNSPFPNAVEKKVALLMESSAKLDSTSPKRAPKKGVMIEHLVILASELSNGCPED</sequence>
<dbReference type="Gene3D" id="1.10.150.130">
    <property type="match status" value="1"/>
</dbReference>
<keyword evidence="1" id="KW-0238">DNA-binding</keyword>
<proteinExistence type="predicted"/>
<dbReference type="EMBL" id="VSWC01000105">
    <property type="protein sequence ID" value="KAA1086741.1"/>
    <property type="molecule type" value="Genomic_DNA"/>
</dbReference>
<dbReference type="PANTHER" id="PTHR34605">
    <property type="entry name" value="PHAGE_INTEGRASE DOMAIN-CONTAINING PROTEIN"/>
    <property type="match status" value="1"/>
</dbReference>
<keyword evidence="3" id="KW-1185">Reference proteome</keyword>
<reference evidence="2 3" key="1">
    <citation type="submission" date="2019-05" db="EMBL/GenBank/DDBJ databases">
        <title>Emergence of the Ug99 lineage of the wheat stem rust pathogen through somatic hybridization.</title>
        <authorList>
            <person name="Li F."/>
            <person name="Upadhyaya N.M."/>
            <person name="Sperschneider J."/>
            <person name="Matny O."/>
            <person name="Nguyen-Phuc H."/>
            <person name="Mago R."/>
            <person name="Raley C."/>
            <person name="Miller M.E."/>
            <person name="Silverstein K.A.T."/>
            <person name="Henningsen E."/>
            <person name="Hirsch C.D."/>
            <person name="Visser B."/>
            <person name="Pretorius Z.A."/>
            <person name="Steffenson B.J."/>
            <person name="Schwessinger B."/>
            <person name="Dodds P.N."/>
            <person name="Figueroa M."/>
        </authorList>
    </citation>
    <scope>NUCLEOTIDE SEQUENCE [LARGE SCALE GENOMIC DNA]</scope>
    <source>
        <strain evidence="2">21-0</strain>
    </source>
</reference>
<dbReference type="InterPro" id="IPR052925">
    <property type="entry name" value="Phage_Integrase-like_Recomb"/>
</dbReference>
<evidence type="ECO:0000256" key="1">
    <source>
        <dbReference type="ARBA" id="ARBA00023125"/>
    </source>
</evidence>
<comment type="caution">
    <text evidence="2">The sequence shown here is derived from an EMBL/GenBank/DDBJ whole genome shotgun (WGS) entry which is preliminary data.</text>
</comment>
<dbReference type="Proteomes" id="UP000324748">
    <property type="component" value="Unassembled WGS sequence"/>
</dbReference>
<dbReference type="PANTHER" id="PTHR34605:SF3">
    <property type="entry name" value="P CELL-TYPE AGGLUTINATION PROTEIN MAP4-LIKE-RELATED"/>
    <property type="match status" value="1"/>
</dbReference>
<evidence type="ECO:0000313" key="3">
    <source>
        <dbReference type="Proteomes" id="UP000324748"/>
    </source>
</evidence>